<dbReference type="OrthoDB" id="9802241at2"/>
<feature type="binding site" evidence="5">
    <location>
        <position position="346"/>
    </location>
    <ligand>
        <name>substrate</name>
    </ligand>
</feature>
<keyword evidence="5" id="KW-0028">Amino-acid biosynthesis</keyword>
<dbReference type="PROSITE" id="PS00878">
    <property type="entry name" value="ODR_DC_2_1"/>
    <property type="match status" value="1"/>
</dbReference>
<proteinExistence type="inferred from homology"/>
<evidence type="ECO:0000256" key="1">
    <source>
        <dbReference type="ARBA" id="ARBA00001933"/>
    </source>
</evidence>
<dbReference type="GO" id="GO:0030170">
    <property type="term" value="F:pyridoxal phosphate binding"/>
    <property type="evidence" value="ECO:0007669"/>
    <property type="project" value="UniProtKB-UniRule"/>
</dbReference>
<feature type="binding site" evidence="5">
    <location>
        <begin position="299"/>
        <end position="302"/>
    </location>
    <ligand>
        <name>pyridoxal 5'-phosphate</name>
        <dbReference type="ChEBI" id="CHEBI:597326"/>
    </ligand>
</feature>
<evidence type="ECO:0000256" key="2">
    <source>
        <dbReference type="ARBA" id="ARBA00022793"/>
    </source>
</evidence>
<evidence type="ECO:0000259" key="10">
    <source>
        <dbReference type="Pfam" id="PF02784"/>
    </source>
</evidence>
<dbReference type="SUPFAM" id="SSF50621">
    <property type="entry name" value="Alanine racemase C-terminal domain-like"/>
    <property type="match status" value="1"/>
</dbReference>
<keyword evidence="2 5" id="KW-0210">Decarboxylase</keyword>
<evidence type="ECO:0000256" key="6">
    <source>
        <dbReference type="NCBIfam" id="TIGR01048"/>
    </source>
</evidence>
<dbReference type="UniPathway" id="UPA00034">
    <property type="reaction ID" value="UER00027"/>
</dbReference>
<dbReference type="RefSeq" id="WP_132296916.1">
    <property type="nucleotide sequence ID" value="NZ_SKBM01000045.1"/>
</dbReference>
<dbReference type="EMBL" id="SKBM01000045">
    <property type="protein sequence ID" value="TCZ52909.1"/>
    <property type="molecule type" value="Genomic_DNA"/>
</dbReference>
<dbReference type="FunFam" id="3.20.20.10:FF:000003">
    <property type="entry name" value="Diaminopimelate decarboxylase"/>
    <property type="match status" value="1"/>
</dbReference>
<feature type="domain" description="Orn/DAP/Arg decarboxylase 2 C-terminal" evidence="9">
    <location>
        <begin position="307"/>
        <end position="401"/>
    </location>
</feature>
<comment type="similarity">
    <text evidence="5">Belongs to the Orn/Lys/Arg decarboxylase class-II family. LysA subfamily.</text>
</comment>
<feature type="binding site" evidence="5">
    <location>
        <position position="375"/>
    </location>
    <ligand>
        <name>substrate</name>
    </ligand>
</feature>
<feature type="binding site" evidence="5">
    <location>
        <position position="265"/>
    </location>
    <ligand>
        <name>pyridoxal 5'-phosphate</name>
        <dbReference type="ChEBI" id="CHEBI:597326"/>
    </ligand>
</feature>
<dbReference type="Pfam" id="PF00278">
    <property type="entry name" value="Orn_DAP_Arg_deC"/>
    <property type="match status" value="1"/>
</dbReference>
<feature type="domain" description="Orn/DAP/Arg decarboxylase 2 N-terminal" evidence="10">
    <location>
        <begin position="59"/>
        <end position="305"/>
    </location>
</feature>
<dbReference type="InterPro" id="IPR022653">
    <property type="entry name" value="De-COase2_pyr-phos_BS"/>
</dbReference>
<name>A0A4R4D3A1_9PROT</name>
<evidence type="ECO:0000313" key="11">
    <source>
        <dbReference type="EMBL" id="TCZ52909.1"/>
    </source>
</evidence>
<protein>
    <recommendedName>
        <fullName evidence="5 6">Diaminopimelate decarboxylase</fullName>
        <shortName evidence="5">DAP decarboxylase</shortName>
        <shortName evidence="5">DAPDC</shortName>
        <ecNumber evidence="5 6">4.1.1.20</ecNumber>
    </recommendedName>
</protein>
<dbReference type="PANTHER" id="PTHR43727">
    <property type="entry name" value="DIAMINOPIMELATE DECARBOXYLASE"/>
    <property type="match status" value="1"/>
</dbReference>
<dbReference type="Pfam" id="PF02784">
    <property type="entry name" value="Orn_Arg_deC_N"/>
    <property type="match status" value="1"/>
</dbReference>
<dbReference type="Proteomes" id="UP000295023">
    <property type="component" value="Unassembled WGS sequence"/>
</dbReference>
<dbReference type="AlphaFoldDB" id="A0A4R4D3A1"/>
<dbReference type="SUPFAM" id="SSF51419">
    <property type="entry name" value="PLP-binding barrel"/>
    <property type="match status" value="1"/>
</dbReference>
<accession>A0A4R4D3A1</accession>
<evidence type="ECO:0000256" key="5">
    <source>
        <dbReference type="HAMAP-Rule" id="MF_02120"/>
    </source>
</evidence>
<comment type="subunit">
    <text evidence="5">Homodimer.</text>
</comment>
<sequence length="454" mass="47146">MASALPLAQTDPDPGFAELLAARPHLSMHAHDGLTVEEVPLARIAADAGTPTWVYSAGALRRRARALKAALDGAGLRASVHYAVKANTSLAVLRVLAAEGLGADVVSEGELRAARAAGIPGAEIVFSGVGKTERELRLALDEDIAQINLESAEEAETLSALAASLGRTARVALRVNPDVDARTHAKITTGRSENKFGVAIADAPALYARLAALPGLEPVGVATHIGSQITSGMAAYRAAYARLAELVQALRAAGLPVQHIDCGGGLGIPYRDEPAPSPEALAGAIKATLGPLGLPVMLEPGRWIAGPPGLLLASVVLQKQGGASSPGRRFLVLDAAMNDLVRPAMYEAWHGILPVAPRDFVAPLSPADVVGPVCETGDTFARGRALPSLQPGALVAFLDAGAYGAAMSSTYNMRPLAAEVMVDGARFAVTRPRQTHDDLLGRDRLPDWLREASP</sequence>
<dbReference type="GO" id="GO:0008836">
    <property type="term" value="F:diaminopimelate decarboxylase activity"/>
    <property type="evidence" value="ECO:0007669"/>
    <property type="project" value="UniProtKB-UniRule"/>
</dbReference>
<evidence type="ECO:0000313" key="12">
    <source>
        <dbReference type="Proteomes" id="UP000295023"/>
    </source>
</evidence>
<dbReference type="CDD" id="cd06828">
    <property type="entry name" value="PLPDE_III_DapDC"/>
    <property type="match status" value="1"/>
</dbReference>
<gene>
    <name evidence="5 11" type="primary">lysA</name>
    <name evidence="11" type="ORF">EXY23_25740</name>
</gene>
<dbReference type="InterPro" id="IPR002986">
    <property type="entry name" value="DAP_deCOOHase_LysA"/>
</dbReference>
<keyword evidence="4 5" id="KW-0456">Lyase</keyword>
<feature type="binding site" evidence="5">
    <location>
        <position position="403"/>
    </location>
    <ligand>
        <name>substrate</name>
    </ligand>
</feature>
<evidence type="ECO:0000256" key="3">
    <source>
        <dbReference type="ARBA" id="ARBA00022898"/>
    </source>
</evidence>
<evidence type="ECO:0000256" key="4">
    <source>
        <dbReference type="ARBA" id="ARBA00023239"/>
    </source>
</evidence>
<dbReference type="PANTHER" id="PTHR43727:SF2">
    <property type="entry name" value="GROUP IV DECARBOXYLASE"/>
    <property type="match status" value="1"/>
</dbReference>
<dbReference type="Gene3D" id="3.20.20.10">
    <property type="entry name" value="Alanine racemase"/>
    <property type="match status" value="1"/>
</dbReference>
<feature type="modified residue" description="N6-(pyridoxal phosphate)lysine" evidence="5 7">
    <location>
        <position position="85"/>
    </location>
</feature>
<keyword evidence="12" id="KW-1185">Reference proteome</keyword>
<comment type="cofactor">
    <cofactor evidence="1 5 7 8">
        <name>pyridoxal 5'-phosphate</name>
        <dbReference type="ChEBI" id="CHEBI:597326"/>
    </cofactor>
</comment>
<evidence type="ECO:0000256" key="8">
    <source>
        <dbReference type="RuleBase" id="RU003738"/>
    </source>
</evidence>
<dbReference type="PROSITE" id="PS00879">
    <property type="entry name" value="ODR_DC_2_2"/>
    <property type="match status" value="1"/>
</dbReference>
<dbReference type="Gene3D" id="2.40.37.10">
    <property type="entry name" value="Lyase, Ornithine Decarboxylase, Chain A, domain 1"/>
    <property type="match status" value="1"/>
</dbReference>
<dbReference type="NCBIfam" id="TIGR01048">
    <property type="entry name" value="lysA"/>
    <property type="match status" value="1"/>
</dbReference>
<comment type="function">
    <text evidence="5">Specifically catalyzes the decarboxylation of meso-diaminopimelate (meso-DAP) to L-lysine.</text>
</comment>
<keyword evidence="5 8" id="KW-0457">Lysine biosynthesis</keyword>
<dbReference type="InterPro" id="IPR029066">
    <property type="entry name" value="PLP-binding_barrel"/>
</dbReference>
<dbReference type="InterPro" id="IPR022644">
    <property type="entry name" value="De-COase2_N"/>
</dbReference>
<comment type="pathway">
    <text evidence="5 8">Amino-acid biosynthesis; L-lysine biosynthesis via DAP pathway; L-lysine from DL-2,6-diaminopimelate: step 1/1.</text>
</comment>
<dbReference type="PRINTS" id="PR01179">
    <property type="entry name" value="ODADCRBXLASE"/>
</dbReference>
<feature type="active site" description="Proton donor" evidence="7">
    <location>
        <position position="374"/>
    </location>
</feature>
<dbReference type="HAMAP" id="MF_02120">
    <property type="entry name" value="LysA"/>
    <property type="match status" value="1"/>
</dbReference>
<comment type="catalytic activity">
    <reaction evidence="5 8">
        <text>meso-2,6-diaminopimelate + H(+) = L-lysine + CO2</text>
        <dbReference type="Rhea" id="RHEA:15101"/>
        <dbReference type="ChEBI" id="CHEBI:15378"/>
        <dbReference type="ChEBI" id="CHEBI:16526"/>
        <dbReference type="ChEBI" id="CHEBI:32551"/>
        <dbReference type="ChEBI" id="CHEBI:57791"/>
        <dbReference type="EC" id="4.1.1.20"/>
    </reaction>
</comment>
<organism evidence="11 12">
    <name type="scientific">Roseicella aquatilis</name>
    <dbReference type="NCBI Taxonomy" id="2527868"/>
    <lineage>
        <taxon>Bacteria</taxon>
        <taxon>Pseudomonadati</taxon>
        <taxon>Pseudomonadota</taxon>
        <taxon>Alphaproteobacteria</taxon>
        <taxon>Acetobacterales</taxon>
        <taxon>Roseomonadaceae</taxon>
        <taxon>Roseicella</taxon>
    </lineage>
</organism>
<dbReference type="PRINTS" id="PR01181">
    <property type="entry name" value="DAPDCRBXLASE"/>
</dbReference>
<dbReference type="InterPro" id="IPR000183">
    <property type="entry name" value="Orn/DAP/Arg_de-COase"/>
</dbReference>
<comment type="caution">
    <text evidence="11">The sequence shown here is derived from an EMBL/GenBank/DDBJ whole genome shotgun (WGS) entry which is preliminary data.</text>
</comment>
<feature type="binding site" evidence="5">
    <location>
        <position position="403"/>
    </location>
    <ligand>
        <name>pyridoxal 5'-phosphate</name>
        <dbReference type="ChEBI" id="CHEBI:597326"/>
    </ligand>
</feature>
<keyword evidence="3 5" id="KW-0663">Pyridoxal phosphate</keyword>
<dbReference type="GO" id="GO:0009089">
    <property type="term" value="P:lysine biosynthetic process via diaminopimelate"/>
    <property type="evidence" value="ECO:0007669"/>
    <property type="project" value="UniProtKB-UniRule"/>
</dbReference>
<dbReference type="InterPro" id="IPR009006">
    <property type="entry name" value="Ala_racemase/Decarboxylase_C"/>
</dbReference>
<dbReference type="InterPro" id="IPR022643">
    <property type="entry name" value="De-COase2_C"/>
</dbReference>
<evidence type="ECO:0000256" key="7">
    <source>
        <dbReference type="PIRSR" id="PIRSR600183-50"/>
    </source>
</evidence>
<feature type="binding site" evidence="5">
    <location>
        <position position="342"/>
    </location>
    <ligand>
        <name>substrate</name>
    </ligand>
</feature>
<dbReference type="EC" id="4.1.1.20" evidence="5 6"/>
<evidence type="ECO:0000259" key="9">
    <source>
        <dbReference type="Pfam" id="PF00278"/>
    </source>
</evidence>
<reference evidence="11 12" key="1">
    <citation type="submission" date="2019-03" db="EMBL/GenBank/DDBJ databases">
        <title>Paracraurococcus aquatilis NE82 genome sequence.</title>
        <authorList>
            <person name="Zhao Y."/>
            <person name="Du Z."/>
        </authorList>
    </citation>
    <scope>NUCLEOTIDE SEQUENCE [LARGE SCALE GENOMIC DNA]</scope>
    <source>
        <strain evidence="11 12">NE82</strain>
    </source>
</reference>
<dbReference type="InterPro" id="IPR022657">
    <property type="entry name" value="De-COase2_CS"/>
</dbReference>
<feature type="binding site" evidence="5">
    <location>
        <position position="302"/>
    </location>
    <ligand>
        <name>substrate</name>
    </ligand>
</feature>